<dbReference type="Proteomes" id="UP000199662">
    <property type="component" value="Unassembled WGS sequence"/>
</dbReference>
<dbReference type="Pfam" id="PF00654">
    <property type="entry name" value="Voltage_CLC"/>
    <property type="match status" value="1"/>
</dbReference>
<keyword evidence="3 10" id="KW-0812">Transmembrane</keyword>
<evidence type="ECO:0000256" key="2">
    <source>
        <dbReference type="ARBA" id="ARBA00022448"/>
    </source>
</evidence>
<keyword evidence="8" id="KW-0868">Chloride</keyword>
<evidence type="ECO:0000313" key="12">
    <source>
        <dbReference type="Proteomes" id="UP000199662"/>
    </source>
</evidence>
<evidence type="ECO:0000256" key="3">
    <source>
        <dbReference type="ARBA" id="ARBA00022692"/>
    </source>
</evidence>
<feature type="transmembrane region" description="Helical" evidence="10">
    <location>
        <begin position="260"/>
        <end position="277"/>
    </location>
</feature>
<feature type="transmembrane region" description="Helical" evidence="10">
    <location>
        <begin position="188"/>
        <end position="206"/>
    </location>
</feature>
<evidence type="ECO:0000256" key="5">
    <source>
        <dbReference type="ARBA" id="ARBA00023065"/>
    </source>
</evidence>
<feature type="transmembrane region" description="Helical" evidence="10">
    <location>
        <begin position="151"/>
        <end position="176"/>
    </location>
</feature>
<dbReference type="EMBL" id="FNZK01000017">
    <property type="protein sequence ID" value="SEJ80214.1"/>
    <property type="molecule type" value="Genomic_DNA"/>
</dbReference>
<dbReference type="GO" id="GO:0034707">
    <property type="term" value="C:chloride channel complex"/>
    <property type="evidence" value="ECO:0007669"/>
    <property type="project" value="UniProtKB-KW"/>
</dbReference>
<accession>A0A1H7BT57</accession>
<dbReference type="RefSeq" id="WP_091833717.1">
    <property type="nucleotide sequence ID" value="NZ_FNZK01000017.1"/>
</dbReference>
<evidence type="ECO:0000256" key="8">
    <source>
        <dbReference type="ARBA" id="ARBA00023214"/>
    </source>
</evidence>
<dbReference type="InterPro" id="IPR014743">
    <property type="entry name" value="Cl-channel_core"/>
</dbReference>
<protein>
    <submittedName>
        <fullName evidence="11">H+/Cl-antiporter ClcA</fullName>
    </submittedName>
</protein>
<feature type="transmembrane region" description="Helical" evidence="10">
    <location>
        <begin position="58"/>
        <end position="78"/>
    </location>
</feature>
<keyword evidence="6 10" id="KW-0472">Membrane</keyword>
<evidence type="ECO:0000256" key="7">
    <source>
        <dbReference type="ARBA" id="ARBA00023173"/>
    </source>
</evidence>
<dbReference type="STRING" id="84035.SAMN05660742_11797"/>
<proteinExistence type="predicted"/>
<feature type="transmembrane region" description="Helical" evidence="10">
    <location>
        <begin position="297"/>
        <end position="317"/>
    </location>
</feature>
<evidence type="ECO:0000256" key="4">
    <source>
        <dbReference type="ARBA" id="ARBA00022989"/>
    </source>
</evidence>
<evidence type="ECO:0000313" key="11">
    <source>
        <dbReference type="EMBL" id="SEJ80214.1"/>
    </source>
</evidence>
<keyword evidence="9" id="KW-0407">Ion channel</keyword>
<evidence type="ECO:0000256" key="6">
    <source>
        <dbReference type="ARBA" id="ARBA00023136"/>
    </source>
</evidence>
<dbReference type="SUPFAM" id="SSF81340">
    <property type="entry name" value="Clc chloride channel"/>
    <property type="match status" value="1"/>
</dbReference>
<dbReference type="InterPro" id="IPR001807">
    <property type="entry name" value="ClC"/>
</dbReference>
<feature type="transmembrane region" description="Helical" evidence="10">
    <location>
        <begin position="222"/>
        <end position="240"/>
    </location>
</feature>
<dbReference type="PANTHER" id="PTHR43427">
    <property type="entry name" value="CHLORIDE CHANNEL PROTEIN CLC-E"/>
    <property type="match status" value="1"/>
</dbReference>
<keyword evidence="4 10" id="KW-1133">Transmembrane helix</keyword>
<dbReference type="CDD" id="cd01033">
    <property type="entry name" value="ClC_like"/>
    <property type="match status" value="1"/>
</dbReference>
<dbReference type="GO" id="GO:0005254">
    <property type="term" value="F:chloride channel activity"/>
    <property type="evidence" value="ECO:0007669"/>
    <property type="project" value="UniProtKB-KW"/>
</dbReference>
<gene>
    <name evidence="11" type="ORF">SAMN05660742_11797</name>
</gene>
<dbReference type="Gene3D" id="1.10.3080.10">
    <property type="entry name" value="Clc chloride channel"/>
    <property type="match status" value="1"/>
</dbReference>
<keyword evidence="7" id="KW-0869">Chloride channel</keyword>
<feature type="transmembrane region" description="Helical" evidence="10">
    <location>
        <begin position="324"/>
        <end position="342"/>
    </location>
</feature>
<keyword evidence="12" id="KW-1185">Reference proteome</keyword>
<evidence type="ECO:0000256" key="9">
    <source>
        <dbReference type="ARBA" id="ARBA00023303"/>
    </source>
</evidence>
<comment type="subcellular location">
    <subcellularLocation>
        <location evidence="1">Membrane</location>
        <topology evidence="1">Multi-pass membrane protein</topology>
    </subcellularLocation>
</comment>
<dbReference type="PRINTS" id="PR00762">
    <property type="entry name" value="CLCHANNEL"/>
</dbReference>
<dbReference type="AlphaFoldDB" id="A0A1H7BT57"/>
<evidence type="ECO:0000256" key="1">
    <source>
        <dbReference type="ARBA" id="ARBA00004141"/>
    </source>
</evidence>
<keyword evidence="5" id="KW-0406">Ion transport</keyword>
<feature type="transmembrane region" description="Helical" evidence="10">
    <location>
        <begin position="99"/>
        <end position="118"/>
    </location>
</feature>
<name>A0A1H7BT57_9FIRM</name>
<feature type="transmembrane region" description="Helical" evidence="10">
    <location>
        <begin position="12"/>
        <end position="38"/>
    </location>
</feature>
<evidence type="ECO:0000256" key="10">
    <source>
        <dbReference type="SAM" id="Phobius"/>
    </source>
</evidence>
<dbReference type="PANTHER" id="PTHR43427:SF6">
    <property type="entry name" value="CHLORIDE CHANNEL PROTEIN CLC-E"/>
    <property type="match status" value="1"/>
</dbReference>
<organism evidence="11 12">
    <name type="scientific">Propionispira arboris</name>
    <dbReference type="NCBI Taxonomy" id="84035"/>
    <lineage>
        <taxon>Bacteria</taxon>
        <taxon>Bacillati</taxon>
        <taxon>Bacillota</taxon>
        <taxon>Negativicutes</taxon>
        <taxon>Selenomonadales</taxon>
        <taxon>Selenomonadaceae</taxon>
        <taxon>Propionispira</taxon>
    </lineage>
</organism>
<feature type="transmembrane region" description="Helical" evidence="10">
    <location>
        <begin position="387"/>
        <end position="405"/>
    </location>
</feature>
<dbReference type="InterPro" id="IPR050368">
    <property type="entry name" value="ClC-type_chloride_channel"/>
</dbReference>
<keyword evidence="2" id="KW-0813">Transport</keyword>
<reference evidence="11 12" key="1">
    <citation type="submission" date="2016-10" db="EMBL/GenBank/DDBJ databases">
        <authorList>
            <person name="de Groot N.N."/>
        </authorList>
    </citation>
    <scope>NUCLEOTIDE SEQUENCE [LARGE SCALE GENOMIC DNA]</scope>
    <source>
        <strain evidence="11 12">DSM 2179</strain>
    </source>
</reference>
<sequence>MKYLHIKTIAQLIILGIIAGLTGIVLIVFMHIIQHYAFGYSGAGEISFREIVEYVSPWRRLFVLMCCGIVAGLGWTVIHRYGQTLVSVETAVNKPNHSMPFITTICHSLLQILTIALGSPLGRETAPREISAAFAAKLIALWHVDAHQRRLLLSCAAGAGLAAVYNIPVASVVFTLETLIRDWSFRSISAALLACGTATCVVRLGIGDSLQYSLPQADFNETFIIWAAIVGPIIAISVILFEKSLKIFPSAYQNSSKTIFIALLAFTAIGFMSMWYPEILGNGKAGNQLSFTYSINWQYGVGLFGAKWLAVLLALMAGAYGGRITPSMMLGGMLGLILAILWNEFFPLVAPGMAAFVGAATYLGLAQKMPLTAAILLLEMSRFSPDYLFPISVCLATSLPMFMYLQEKYEI</sequence>